<gene>
    <name evidence="1" type="ORF">GSOID_T00008520001</name>
</gene>
<protein>
    <submittedName>
        <fullName evidence="1">Uncharacterized protein</fullName>
    </submittedName>
</protein>
<sequence>MTGDFYVHKQ</sequence>
<accession>E4XEB6</accession>
<keyword evidence="2" id="KW-1185">Reference proteome</keyword>
<evidence type="ECO:0000313" key="1">
    <source>
        <dbReference type="EMBL" id="CBY09519.1"/>
    </source>
</evidence>
<dbReference type="Proteomes" id="UP000001307">
    <property type="component" value="Unassembled WGS sequence"/>
</dbReference>
<proteinExistence type="predicted"/>
<dbReference type="EMBL" id="FN653041">
    <property type="protein sequence ID" value="CBY09519.1"/>
    <property type="molecule type" value="Genomic_DNA"/>
</dbReference>
<dbReference type="InParanoid" id="E4XEB6"/>
<organism evidence="1">
    <name type="scientific">Oikopleura dioica</name>
    <name type="common">Tunicate</name>
    <dbReference type="NCBI Taxonomy" id="34765"/>
    <lineage>
        <taxon>Eukaryota</taxon>
        <taxon>Metazoa</taxon>
        <taxon>Chordata</taxon>
        <taxon>Tunicata</taxon>
        <taxon>Appendicularia</taxon>
        <taxon>Copelata</taxon>
        <taxon>Oikopleuridae</taxon>
        <taxon>Oikopleura</taxon>
    </lineage>
</organism>
<evidence type="ECO:0000313" key="2">
    <source>
        <dbReference type="Proteomes" id="UP000001307"/>
    </source>
</evidence>
<reference evidence="1" key="1">
    <citation type="journal article" date="2010" name="Science">
        <title>Plasticity of animal genome architecture unmasked by rapid evolution of a pelagic tunicate.</title>
        <authorList>
            <person name="Denoeud F."/>
            <person name="Henriet S."/>
            <person name="Mungpakdee S."/>
            <person name="Aury J.M."/>
            <person name="Da Silva C."/>
            <person name="Brinkmann H."/>
            <person name="Mikhaleva J."/>
            <person name="Olsen L.C."/>
            <person name="Jubin C."/>
            <person name="Canestro C."/>
            <person name="Bouquet J.M."/>
            <person name="Danks G."/>
            <person name="Poulain J."/>
            <person name="Campsteijn C."/>
            <person name="Adamski M."/>
            <person name="Cross I."/>
            <person name="Yadetie F."/>
            <person name="Muffato M."/>
            <person name="Louis A."/>
            <person name="Butcher S."/>
            <person name="Tsagkogeorga G."/>
            <person name="Konrad A."/>
            <person name="Singh S."/>
            <person name="Jensen M.F."/>
            <person name="Cong E.H."/>
            <person name="Eikeseth-Otteraa H."/>
            <person name="Noel B."/>
            <person name="Anthouard V."/>
            <person name="Porcel B.M."/>
            <person name="Kachouri-Lafond R."/>
            <person name="Nishino A."/>
            <person name="Ugolini M."/>
            <person name="Chourrout P."/>
            <person name="Nishida H."/>
            <person name="Aasland R."/>
            <person name="Huzurbazar S."/>
            <person name="Westhof E."/>
            <person name="Delsuc F."/>
            <person name="Lehrach H."/>
            <person name="Reinhardt R."/>
            <person name="Weissenbach J."/>
            <person name="Roy S.W."/>
            <person name="Artiguenave F."/>
            <person name="Postlethwait J.H."/>
            <person name="Manak J.R."/>
            <person name="Thompson E.M."/>
            <person name="Jaillon O."/>
            <person name="Du Pasquier L."/>
            <person name="Boudinot P."/>
            <person name="Liberles D.A."/>
            <person name="Volff J.N."/>
            <person name="Philippe H."/>
            <person name="Lenhard B."/>
            <person name="Roest Crollius H."/>
            <person name="Wincker P."/>
            <person name="Chourrout D."/>
        </authorList>
    </citation>
    <scope>NUCLEOTIDE SEQUENCE [LARGE SCALE GENOMIC DNA]</scope>
</reference>
<name>E4XEB6_OIKDI</name>